<dbReference type="PANTHER" id="PTHR24348:SF22">
    <property type="entry name" value="NON-SPECIFIC SERINE_THREONINE PROTEIN KINASE"/>
    <property type="match status" value="1"/>
</dbReference>
<keyword evidence="2" id="KW-0547">Nucleotide-binding</keyword>
<dbReference type="AlphaFoldDB" id="A0A286RC51"/>
<dbReference type="GO" id="GO:0005524">
    <property type="term" value="F:ATP binding"/>
    <property type="evidence" value="ECO:0007669"/>
    <property type="project" value="UniProtKB-KW"/>
</dbReference>
<keyword evidence="7" id="KW-1185">Reference proteome</keyword>
<dbReference type="InterPro" id="IPR000719">
    <property type="entry name" value="Prot_kinase_dom"/>
</dbReference>
<dbReference type="InterPro" id="IPR011009">
    <property type="entry name" value="Kinase-like_dom_sf"/>
</dbReference>
<protein>
    <submittedName>
        <fullName evidence="6">Serine/threonine protein kinase</fullName>
    </submittedName>
</protein>
<dbReference type="GO" id="GO:0016020">
    <property type="term" value="C:membrane"/>
    <property type="evidence" value="ECO:0007669"/>
    <property type="project" value="TreeGrafter"/>
</dbReference>
<feature type="domain" description="Protein kinase" evidence="5">
    <location>
        <begin position="30"/>
        <end position="329"/>
    </location>
</feature>
<proteinExistence type="predicted"/>
<keyword evidence="1" id="KW-0808">Transferase</keyword>
<name>A0A286RC51_9BACT</name>
<dbReference type="KEGG" id="ttf:THTE_0940"/>
<dbReference type="SUPFAM" id="SSF56112">
    <property type="entry name" value="Protein kinase-like (PK-like)"/>
    <property type="match status" value="1"/>
</dbReference>
<dbReference type="PROSITE" id="PS00108">
    <property type="entry name" value="PROTEIN_KINASE_ST"/>
    <property type="match status" value="1"/>
</dbReference>
<dbReference type="EMBL" id="CP018477">
    <property type="protein sequence ID" value="ASV73542.1"/>
    <property type="molecule type" value="Genomic_DNA"/>
</dbReference>
<reference evidence="6 7" key="1">
    <citation type="journal article" name="Front. Microbiol.">
        <title>Sugar Metabolism of the First Thermophilic Planctomycete Thermogutta terrifontis: Comparative Genomic and Transcriptomic Approaches.</title>
        <authorList>
            <person name="Elcheninov A.G."/>
            <person name="Menzel P."/>
            <person name="Gudbergsdottir S.R."/>
            <person name="Slesarev A.I."/>
            <person name="Kadnikov V.V."/>
            <person name="Krogh A."/>
            <person name="Bonch-Osmolovskaya E.A."/>
            <person name="Peng X."/>
            <person name="Kublanov I.V."/>
        </authorList>
    </citation>
    <scope>NUCLEOTIDE SEQUENCE [LARGE SCALE GENOMIC DNA]</scope>
    <source>
        <strain evidence="6 7">R1</strain>
    </source>
</reference>
<dbReference type="GO" id="GO:0005829">
    <property type="term" value="C:cytosol"/>
    <property type="evidence" value="ECO:0007669"/>
    <property type="project" value="TreeGrafter"/>
</dbReference>
<evidence type="ECO:0000313" key="6">
    <source>
        <dbReference type="EMBL" id="ASV73542.1"/>
    </source>
</evidence>
<organism evidence="6 7">
    <name type="scientific">Thermogutta terrifontis</name>
    <dbReference type="NCBI Taxonomy" id="1331910"/>
    <lineage>
        <taxon>Bacteria</taxon>
        <taxon>Pseudomonadati</taxon>
        <taxon>Planctomycetota</taxon>
        <taxon>Planctomycetia</taxon>
        <taxon>Pirellulales</taxon>
        <taxon>Thermoguttaceae</taxon>
        <taxon>Thermogutta</taxon>
    </lineage>
</organism>
<keyword evidence="4" id="KW-0067">ATP-binding</keyword>
<evidence type="ECO:0000313" key="7">
    <source>
        <dbReference type="Proteomes" id="UP000215086"/>
    </source>
</evidence>
<accession>A0A286RC51</accession>
<dbReference type="Gene3D" id="1.10.510.10">
    <property type="entry name" value="Transferase(Phosphotransferase) domain 1"/>
    <property type="match status" value="1"/>
</dbReference>
<dbReference type="Proteomes" id="UP000215086">
    <property type="component" value="Chromosome"/>
</dbReference>
<evidence type="ECO:0000256" key="3">
    <source>
        <dbReference type="ARBA" id="ARBA00022777"/>
    </source>
</evidence>
<evidence type="ECO:0000256" key="1">
    <source>
        <dbReference type="ARBA" id="ARBA00022679"/>
    </source>
</evidence>
<dbReference type="InterPro" id="IPR008271">
    <property type="entry name" value="Ser/Thr_kinase_AS"/>
</dbReference>
<evidence type="ECO:0000259" key="5">
    <source>
        <dbReference type="PROSITE" id="PS50011"/>
    </source>
</evidence>
<dbReference type="InterPro" id="IPR045269">
    <property type="entry name" value="Atg1-like"/>
</dbReference>
<dbReference type="PANTHER" id="PTHR24348">
    <property type="entry name" value="SERINE/THREONINE-PROTEIN KINASE UNC-51-RELATED"/>
    <property type="match status" value="1"/>
</dbReference>
<gene>
    <name evidence="6" type="ORF">THTE_0940</name>
</gene>
<dbReference type="GO" id="GO:0000407">
    <property type="term" value="C:phagophore assembly site"/>
    <property type="evidence" value="ECO:0007669"/>
    <property type="project" value="TreeGrafter"/>
</dbReference>
<dbReference type="GO" id="GO:0004674">
    <property type="term" value="F:protein serine/threonine kinase activity"/>
    <property type="evidence" value="ECO:0007669"/>
    <property type="project" value="UniProtKB-KW"/>
</dbReference>
<dbReference type="GO" id="GO:0005776">
    <property type="term" value="C:autophagosome"/>
    <property type="evidence" value="ECO:0007669"/>
    <property type="project" value="TreeGrafter"/>
</dbReference>
<evidence type="ECO:0000256" key="2">
    <source>
        <dbReference type="ARBA" id="ARBA00022741"/>
    </source>
</evidence>
<dbReference type="SMART" id="SM00220">
    <property type="entry name" value="S_TKc"/>
    <property type="match status" value="1"/>
</dbReference>
<keyword evidence="3 6" id="KW-0418">Kinase</keyword>
<keyword evidence="6" id="KW-0723">Serine/threonine-protein kinase</keyword>
<dbReference type="Pfam" id="PF00069">
    <property type="entry name" value="Pkinase"/>
    <property type="match status" value="1"/>
</dbReference>
<sequence>MQNRERLQALVEAYHDLIEQRRRLNWTEHLQLIRKLGHGGQGVVYLSQRRGADGFTLPVALKFFAPDPYPSEAAYEEAMQRIGWVSSRVAQIAHDNLLDVHNWLERDGIRIMEMEWVDGYDLARLLTNRMYQLLEQRVKPIRWQYLNEVVVTAGPVQPRLKPGVAVAIVRDCLAGLAALHRGRIVHGDIKPSNIMLKKTGTAKLVDVGSAVDLDMPPSRRSCTPLYAAPEVLDSDGADISPRSDLASLGYVLIEMLSGQPVFPPNLQRAELLEAKRLLPQRLHTILPPECLKSEALVNFCRLLIAPDPARRFDNAEAADLDRNGASEFLRQLVKGDLASEYATEIRLWLADLHHL</sequence>
<dbReference type="PROSITE" id="PS50011">
    <property type="entry name" value="PROTEIN_KINASE_DOM"/>
    <property type="match status" value="1"/>
</dbReference>
<dbReference type="Gene3D" id="3.30.200.20">
    <property type="entry name" value="Phosphorylase Kinase, domain 1"/>
    <property type="match status" value="1"/>
</dbReference>
<evidence type="ECO:0000256" key="4">
    <source>
        <dbReference type="ARBA" id="ARBA00022840"/>
    </source>
</evidence>
<dbReference type="CDD" id="cd14014">
    <property type="entry name" value="STKc_PknB_like"/>
    <property type="match status" value="1"/>
</dbReference>